<dbReference type="InterPro" id="IPR015358">
    <property type="entry name" value="Tscrpt_reg_MerR_DNA-bd"/>
</dbReference>
<dbReference type="GO" id="GO:0003700">
    <property type="term" value="F:DNA-binding transcription factor activity"/>
    <property type="evidence" value="ECO:0007669"/>
    <property type="project" value="InterPro"/>
</dbReference>
<feature type="domain" description="HTH merR-type" evidence="5">
    <location>
        <begin position="1"/>
        <end position="76"/>
    </location>
</feature>
<evidence type="ECO:0000256" key="3">
    <source>
        <dbReference type="ARBA" id="ARBA00023163"/>
    </source>
</evidence>
<keyword evidence="1" id="KW-0805">Transcription regulation</keyword>
<dbReference type="CDD" id="cd04770">
    <property type="entry name" value="HTH_HMRTR"/>
    <property type="match status" value="1"/>
</dbReference>
<dbReference type="GO" id="GO:0003677">
    <property type="term" value="F:DNA binding"/>
    <property type="evidence" value="ECO:0007669"/>
    <property type="project" value="UniProtKB-KW"/>
</dbReference>
<keyword evidence="7" id="KW-1185">Reference proteome</keyword>
<reference evidence="6 7" key="1">
    <citation type="submission" date="2016-11" db="EMBL/GenBank/DDBJ databases">
        <title>Draft Genome Sequences of Nine Cyanobacterial Strains from Diverse Habitats.</title>
        <authorList>
            <person name="Zhu T."/>
            <person name="Hou S."/>
            <person name="Lu X."/>
            <person name="Hess W.R."/>
        </authorList>
    </citation>
    <scope>NUCLEOTIDE SEQUENCE [LARGE SCALE GENOMIC DNA]</scope>
    <source>
        <strain evidence="6 7">NIES-30</strain>
    </source>
</reference>
<dbReference type="Proteomes" id="UP000185557">
    <property type="component" value="Unassembled WGS sequence"/>
</dbReference>
<evidence type="ECO:0000256" key="1">
    <source>
        <dbReference type="ARBA" id="ARBA00023015"/>
    </source>
</evidence>
<dbReference type="PANTHER" id="PTHR30204:SF94">
    <property type="entry name" value="HEAVY METAL-DEPENDENT TRANSCRIPTIONAL REGULATOR HI_0293-RELATED"/>
    <property type="match status" value="1"/>
</dbReference>
<evidence type="ECO:0000259" key="5">
    <source>
        <dbReference type="PROSITE" id="PS50937"/>
    </source>
</evidence>
<dbReference type="RefSeq" id="WP_073607380.1">
    <property type="nucleotide sequence ID" value="NZ_MRCG01000002.1"/>
</dbReference>
<dbReference type="SUPFAM" id="SSF46955">
    <property type="entry name" value="Putative DNA-binding domain"/>
    <property type="match status" value="1"/>
</dbReference>
<dbReference type="STRING" id="549789.NIES30_05420"/>
<dbReference type="InterPro" id="IPR000551">
    <property type="entry name" value="MerR-type_HTH_dom"/>
</dbReference>
<organism evidence="6 7">
    <name type="scientific">Phormidium tenue NIES-30</name>
    <dbReference type="NCBI Taxonomy" id="549789"/>
    <lineage>
        <taxon>Bacteria</taxon>
        <taxon>Bacillati</taxon>
        <taxon>Cyanobacteriota</taxon>
        <taxon>Cyanophyceae</taxon>
        <taxon>Oscillatoriophycideae</taxon>
        <taxon>Oscillatoriales</taxon>
        <taxon>Oscillatoriaceae</taxon>
        <taxon>Phormidium</taxon>
    </lineage>
</organism>
<keyword evidence="3" id="KW-0804">Transcription</keyword>
<evidence type="ECO:0000313" key="6">
    <source>
        <dbReference type="EMBL" id="OKH50140.1"/>
    </source>
</evidence>
<evidence type="ECO:0000256" key="4">
    <source>
        <dbReference type="SAM" id="Coils"/>
    </source>
</evidence>
<accession>A0A1U7J9G6</accession>
<dbReference type="PRINTS" id="PR00040">
    <property type="entry name" value="HTHMERR"/>
</dbReference>
<dbReference type="SMART" id="SM00422">
    <property type="entry name" value="HTH_MERR"/>
    <property type="match status" value="1"/>
</dbReference>
<comment type="caution">
    <text evidence="6">The sequence shown here is derived from an EMBL/GenBank/DDBJ whole genome shotgun (WGS) entry which is preliminary data.</text>
</comment>
<sequence length="136" mass="15246">MLTEAPPKLIGAVAKKSGLPVKTIRYYDEIGLLKTAGRTEGGYRVFAEDVFTRLGFIRRAQSLGLTLTEIKEFLEVHDQGDLPCSHIQVKLEDKLTEIEEKIQQFQLLRQELSGLLIGWQSTATKTDEAICPIIES</sequence>
<dbReference type="AlphaFoldDB" id="A0A1U7J9G6"/>
<keyword evidence="4" id="KW-0175">Coiled coil</keyword>
<dbReference type="InterPro" id="IPR047057">
    <property type="entry name" value="MerR_fam"/>
</dbReference>
<dbReference type="PANTHER" id="PTHR30204">
    <property type="entry name" value="REDOX-CYCLING DRUG-SENSING TRANSCRIPTIONAL ACTIVATOR SOXR"/>
    <property type="match status" value="1"/>
</dbReference>
<gene>
    <name evidence="6" type="ORF">NIES30_05420</name>
</gene>
<proteinExistence type="predicted"/>
<dbReference type="InterPro" id="IPR009061">
    <property type="entry name" value="DNA-bd_dom_put_sf"/>
</dbReference>
<keyword evidence="2" id="KW-0238">DNA-binding</keyword>
<feature type="coiled-coil region" evidence="4">
    <location>
        <begin position="88"/>
        <end position="115"/>
    </location>
</feature>
<protein>
    <submittedName>
        <fullName evidence="6">Heavy metal-responsive transcriptional regulator</fullName>
    </submittedName>
</protein>
<evidence type="ECO:0000256" key="2">
    <source>
        <dbReference type="ARBA" id="ARBA00023125"/>
    </source>
</evidence>
<dbReference type="OrthoDB" id="9791488at2"/>
<dbReference type="Pfam" id="PF09278">
    <property type="entry name" value="MerR-DNA-bind"/>
    <property type="match status" value="1"/>
</dbReference>
<dbReference type="Pfam" id="PF00376">
    <property type="entry name" value="MerR"/>
    <property type="match status" value="1"/>
</dbReference>
<name>A0A1U7J9G6_9CYAN</name>
<dbReference type="PROSITE" id="PS50937">
    <property type="entry name" value="HTH_MERR_2"/>
    <property type="match status" value="1"/>
</dbReference>
<evidence type="ECO:0000313" key="7">
    <source>
        <dbReference type="Proteomes" id="UP000185557"/>
    </source>
</evidence>
<dbReference type="EMBL" id="MRCG01000002">
    <property type="protein sequence ID" value="OKH50140.1"/>
    <property type="molecule type" value="Genomic_DNA"/>
</dbReference>
<dbReference type="Gene3D" id="1.10.1660.10">
    <property type="match status" value="1"/>
</dbReference>